<evidence type="ECO:0000313" key="8">
    <source>
        <dbReference type="Proteomes" id="UP000886523"/>
    </source>
</evidence>
<dbReference type="EMBL" id="MU129010">
    <property type="protein sequence ID" value="KAF9510792.1"/>
    <property type="molecule type" value="Genomic_DNA"/>
</dbReference>
<evidence type="ECO:0000256" key="3">
    <source>
        <dbReference type="ARBA" id="ARBA00022692"/>
    </source>
</evidence>
<feature type="transmembrane region" description="Helical" evidence="6">
    <location>
        <begin position="94"/>
        <end position="114"/>
    </location>
</feature>
<comment type="subcellular location">
    <subcellularLocation>
        <location evidence="1">Membrane</location>
        <topology evidence="1">Multi-pass membrane protein</topology>
    </subcellularLocation>
</comment>
<sequence length="547" mass="59299">MWPMSLGDTSACNQVGLVFFFIGSTMSTGSLNMATMLAGRGVAGVGAAALLTVTRVIMADSRTLDSNVWQTVVMSLLFSIGFSIAYLSTVSYRWIFAINLPISLVSGALAFLLIRKELLGPQADRRDELPDRVPSNGIPIIQRLLKVDWLGAFIFVSAFILVLLGMSWGSTQQWNQGKVIVTIVLGCILLVVFIGWEYYLGQFEIILNVDGSARPSIPPKKAPRLISRTNRMIPLYIFTNFDMVVTSFACVTGGMVMFGCLYFLSIYWNVAAAFRATQSGTQLLYLSPGLGGGLYWSLLLIKHTRQSKWPIILGQVIQPVAVGLLGMAVDKNAHGQINGFLGMTGAGIGLTIASLEIQSRFALPNEHTAVSVTMNLFFRTAGGTIGLAQMAAVLESKIRSYINKLITSGAVSPSDGLAIISSLASLGRGADGQGIETLPPKLQDIVRAAYGYGTKWAFFSLLPWCVLATFPCFFLHDIPDVAVDHQMMAGNAVVAQDAERPGDENTADDKSHNGVPRGPRIPLWVPFSFLLYGIELLLGTRRRRSTP</sequence>
<gene>
    <name evidence="7" type="ORF">BS47DRAFT_1406808</name>
</gene>
<evidence type="ECO:0000256" key="6">
    <source>
        <dbReference type="SAM" id="Phobius"/>
    </source>
</evidence>
<keyword evidence="8" id="KW-1185">Reference proteome</keyword>
<name>A0A9P6ARU6_9AGAM</name>
<dbReference type="AlphaFoldDB" id="A0A9P6ARU6"/>
<dbReference type="InterPro" id="IPR036259">
    <property type="entry name" value="MFS_trans_sf"/>
</dbReference>
<reference evidence="7" key="1">
    <citation type="journal article" date="2020" name="Nat. Commun.">
        <title>Large-scale genome sequencing of mycorrhizal fungi provides insights into the early evolution of symbiotic traits.</title>
        <authorList>
            <person name="Miyauchi S."/>
            <person name="Kiss E."/>
            <person name="Kuo A."/>
            <person name="Drula E."/>
            <person name="Kohler A."/>
            <person name="Sanchez-Garcia M."/>
            <person name="Morin E."/>
            <person name="Andreopoulos B."/>
            <person name="Barry K.W."/>
            <person name="Bonito G."/>
            <person name="Buee M."/>
            <person name="Carver A."/>
            <person name="Chen C."/>
            <person name="Cichocki N."/>
            <person name="Clum A."/>
            <person name="Culley D."/>
            <person name="Crous P.W."/>
            <person name="Fauchery L."/>
            <person name="Girlanda M."/>
            <person name="Hayes R.D."/>
            <person name="Keri Z."/>
            <person name="LaButti K."/>
            <person name="Lipzen A."/>
            <person name="Lombard V."/>
            <person name="Magnuson J."/>
            <person name="Maillard F."/>
            <person name="Murat C."/>
            <person name="Nolan M."/>
            <person name="Ohm R.A."/>
            <person name="Pangilinan J."/>
            <person name="Pereira M.F."/>
            <person name="Perotto S."/>
            <person name="Peter M."/>
            <person name="Pfister S."/>
            <person name="Riley R."/>
            <person name="Sitrit Y."/>
            <person name="Stielow J.B."/>
            <person name="Szollosi G."/>
            <person name="Zifcakova L."/>
            <person name="Stursova M."/>
            <person name="Spatafora J.W."/>
            <person name="Tedersoo L."/>
            <person name="Vaario L.M."/>
            <person name="Yamada A."/>
            <person name="Yan M."/>
            <person name="Wang P."/>
            <person name="Xu J."/>
            <person name="Bruns T."/>
            <person name="Baldrian P."/>
            <person name="Vilgalys R."/>
            <person name="Dunand C."/>
            <person name="Henrissat B."/>
            <person name="Grigoriev I.V."/>
            <person name="Hibbett D."/>
            <person name="Nagy L.G."/>
            <person name="Martin F.M."/>
        </authorList>
    </citation>
    <scope>NUCLEOTIDE SEQUENCE</scope>
    <source>
        <strain evidence="7">UP504</strain>
    </source>
</reference>
<keyword evidence="3 6" id="KW-0812">Transmembrane</keyword>
<feature type="transmembrane region" description="Helical" evidence="6">
    <location>
        <begin position="149"/>
        <end position="168"/>
    </location>
</feature>
<evidence type="ECO:0008006" key="9">
    <source>
        <dbReference type="Google" id="ProtNLM"/>
    </source>
</evidence>
<feature type="transmembrane region" description="Helical" evidence="6">
    <location>
        <begin position="456"/>
        <end position="476"/>
    </location>
</feature>
<dbReference type="PANTHER" id="PTHR23501:SF39">
    <property type="entry name" value="MULTIDRUG TRANSPORTER, PUTATIVE (AFU_ORTHOLOGUE AFUA_1G05010)-RELATED"/>
    <property type="match status" value="1"/>
</dbReference>
<feature type="transmembrane region" description="Helical" evidence="6">
    <location>
        <begin position="12"/>
        <end position="31"/>
    </location>
</feature>
<dbReference type="PANTHER" id="PTHR23501">
    <property type="entry name" value="MAJOR FACILITATOR SUPERFAMILY"/>
    <property type="match status" value="1"/>
</dbReference>
<feature type="transmembrane region" description="Helical" evidence="6">
    <location>
        <begin position="235"/>
        <end position="264"/>
    </location>
</feature>
<keyword evidence="4 6" id="KW-1133">Transmembrane helix</keyword>
<dbReference type="GO" id="GO:0022857">
    <property type="term" value="F:transmembrane transporter activity"/>
    <property type="evidence" value="ECO:0007669"/>
    <property type="project" value="InterPro"/>
</dbReference>
<proteinExistence type="predicted"/>
<dbReference type="GO" id="GO:0005886">
    <property type="term" value="C:plasma membrane"/>
    <property type="evidence" value="ECO:0007669"/>
    <property type="project" value="TreeGrafter"/>
</dbReference>
<dbReference type="SUPFAM" id="SSF103473">
    <property type="entry name" value="MFS general substrate transporter"/>
    <property type="match status" value="1"/>
</dbReference>
<comment type="caution">
    <text evidence="7">The sequence shown here is derived from an EMBL/GenBank/DDBJ whole genome shotgun (WGS) entry which is preliminary data.</text>
</comment>
<dbReference type="Gene3D" id="1.20.1250.20">
    <property type="entry name" value="MFS general substrate transporter like domains"/>
    <property type="match status" value="1"/>
</dbReference>
<dbReference type="Pfam" id="PF06609">
    <property type="entry name" value="TRI12"/>
    <property type="match status" value="1"/>
</dbReference>
<dbReference type="InterPro" id="IPR010573">
    <property type="entry name" value="MFS_Str1/Tri12-like"/>
</dbReference>
<accession>A0A9P6ARU6</accession>
<protein>
    <recommendedName>
        <fullName evidence="9">Major facilitator superfamily (MFS) profile domain-containing protein</fullName>
    </recommendedName>
</protein>
<feature type="transmembrane region" description="Helical" evidence="6">
    <location>
        <begin position="69"/>
        <end position="88"/>
    </location>
</feature>
<evidence type="ECO:0000256" key="2">
    <source>
        <dbReference type="ARBA" id="ARBA00022448"/>
    </source>
</evidence>
<evidence type="ECO:0000313" key="7">
    <source>
        <dbReference type="EMBL" id="KAF9510792.1"/>
    </source>
</evidence>
<feature type="transmembrane region" description="Helical" evidence="6">
    <location>
        <begin position="521"/>
        <end position="538"/>
    </location>
</feature>
<feature type="transmembrane region" description="Helical" evidence="6">
    <location>
        <begin position="37"/>
        <end position="57"/>
    </location>
</feature>
<keyword evidence="2" id="KW-0813">Transport</keyword>
<feature type="transmembrane region" description="Helical" evidence="6">
    <location>
        <begin position="284"/>
        <end position="301"/>
    </location>
</feature>
<evidence type="ECO:0000256" key="4">
    <source>
        <dbReference type="ARBA" id="ARBA00022989"/>
    </source>
</evidence>
<dbReference type="OrthoDB" id="6770063at2759"/>
<dbReference type="Proteomes" id="UP000886523">
    <property type="component" value="Unassembled WGS sequence"/>
</dbReference>
<feature type="transmembrane region" description="Helical" evidence="6">
    <location>
        <begin position="180"/>
        <end position="200"/>
    </location>
</feature>
<evidence type="ECO:0000256" key="1">
    <source>
        <dbReference type="ARBA" id="ARBA00004141"/>
    </source>
</evidence>
<evidence type="ECO:0000256" key="5">
    <source>
        <dbReference type="ARBA" id="ARBA00023136"/>
    </source>
</evidence>
<organism evidence="7 8">
    <name type="scientific">Hydnum rufescens UP504</name>
    <dbReference type="NCBI Taxonomy" id="1448309"/>
    <lineage>
        <taxon>Eukaryota</taxon>
        <taxon>Fungi</taxon>
        <taxon>Dikarya</taxon>
        <taxon>Basidiomycota</taxon>
        <taxon>Agaricomycotina</taxon>
        <taxon>Agaricomycetes</taxon>
        <taxon>Cantharellales</taxon>
        <taxon>Hydnaceae</taxon>
        <taxon>Hydnum</taxon>
    </lineage>
</organism>
<keyword evidence="5 6" id="KW-0472">Membrane</keyword>